<dbReference type="SUPFAM" id="SSF46600">
    <property type="entry name" value="C-terminal UvrC-binding domain of UvrB"/>
    <property type="match status" value="1"/>
</dbReference>
<dbReference type="InterPro" id="IPR035901">
    <property type="entry name" value="GIY-YIG_endonuc_sf"/>
</dbReference>
<dbReference type="PANTHER" id="PTHR30562">
    <property type="entry name" value="UVRC/OXIDOREDUCTASE"/>
    <property type="match status" value="1"/>
</dbReference>
<dbReference type="GO" id="GO:0009432">
    <property type="term" value="P:SOS response"/>
    <property type="evidence" value="ECO:0007669"/>
    <property type="project" value="UniProtKB-UniRule"/>
</dbReference>
<evidence type="ECO:0000313" key="12">
    <source>
        <dbReference type="Proteomes" id="UP000031971"/>
    </source>
</evidence>
<comment type="caution">
    <text evidence="11">The sequence shown here is derived from an EMBL/GenBank/DDBJ whole genome shotgun (WGS) entry which is preliminary data.</text>
</comment>
<dbReference type="PROSITE" id="PS50151">
    <property type="entry name" value="UVR"/>
    <property type="match status" value="1"/>
</dbReference>
<dbReference type="SMART" id="SM00278">
    <property type="entry name" value="HhH1"/>
    <property type="match status" value="2"/>
</dbReference>
<dbReference type="STRING" id="272627.CCC_00248"/>
<protein>
    <recommendedName>
        <fullName evidence="7">UvrABC system protein C</fullName>
        <shortName evidence="7">Protein UvrC</shortName>
    </recommendedName>
    <alternativeName>
        <fullName evidence="7">Excinuclease ABC subunit C</fullName>
    </alternativeName>
</protein>
<keyword evidence="6 7" id="KW-0742">SOS response</keyword>
<evidence type="ECO:0000256" key="5">
    <source>
        <dbReference type="ARBA" id="ARBA00023204"/>
    </source>
</evidence>
<evidence type="ECO:0000256" key="4">
    <source>
        <dbReference type="ARBA" id="ARBA00022881"/>
    </source>
</evidence>
<feature type="domain" description="UvrC family homology region profile" evidence="10">
    <location>
        <begin position="276"/>
        <end position="496"/>
    </location>
</feature>
<comment type="function">
    <text evidence="7">The UvrABC repair system catalyzes the recognition and processing of DNA lesions. UvrC both incises the 5' and 3' sides of the lesion. The N-terminal half is responsible for the 3' incision and the C-terminal half is responsible for the 5' incision.</text>
</comment>
<dbReference type="SMART" id="SM00465">
    <property type="entry name" value="GIYc"/>
    <property type="match status" value="1"/>
</dbReference>
<reference evidence="11 12" key="1">
    <citation type="submission" date="2015-01" db="EMBL/GenBank/DDBJ databases">
        <title>Genome Sequence of Magnetospirillum magnetotacticum Strain MS-1.</title>
        <authorList>
            <person name="Marinov G.K."/>
            <person name="Smalley M.D."/>
            <person name="DeSalvo G."/>
        </authorList>
    </citation>
    <scope>NUCLEOTIDE SEQUENCE [LARGE SCALE GENOMIC DNA]</scope>
    <source>
        <strain evidence="11 12">MS-1</strain>
    </source>
</reference>
<dbReference type="InterPro" id="IPR001943">
    <property type="entry name" value="UVR_dom"/>
</dbReference>
<gene>
    <name evidence="7" type="primary">uvrC</name>
    <name evidence="11" type="ORF">CCC_00248</name>
</gene>
<dbReference type="Gene3D" id="4.10.860.10">
    <property type="entry name" value="UVR domain"/>
    <property type="match status" value="1"/>
</dbReference>
<dbReference type="Gene3D" id="1.10.150.20">
    <property type="entry name" value="5' to 3' exonuclease, C-terminal subdomain"/>
    <property type="match status" value="1"/>
</dbReference>
<evidence type="ECO:0000256" key="7">
    <source>
        <dbReference type="HAMAP-Rule" id="MF_00203"/>
    </source>
</evidence>
<keyword evidence="4 7" id="KW-0267">Excision nuclease</keyword>
<keyword evidence="3 7" id="KW-0228">DNA excision</keyword>
<dbReference type="InterPro" id="IPR001162">
    <property type="entry name" value="UvrC_RNase_H_dom"/>
</dbReference>
<dbReference type="Proteomes" id="UP000031971">
    <property type="component" value="Unassembled WGS sequence"/>
</dbReference>
<keyword evidence="12" id="KW-1185">Reference proteome</keyword>
<evidence type="ECO:0000256" key="1">
    <source>
        <dbReference type="ARBA" id="ARBA00022490"/>
    </source>
</evidence>
<evidence type="ECO:0000256" key="6">
    <source>
        <dbReference type="ARBA" id="ARBA00023236"/>
    </source>
</evidence>
<dbReference type="PROSITE" id="PS50164">
    <property type="entry name" value="GIY_YIG"/>
    <property type="match status" value="1"/>
</dbReference>
<dbReference type="SUPFAM" id="SSF82771">
    <property type="entry name" value="GIY-YIG endonuclease"/>
    <property type="match status" value="1"/>
</dbReference>
<dbReference type="FunFam" id="3.30.420.340:FF:000001">
    <property type="entry name" value="UvrABC system protein C"/>
    <property type="match status" value="1"/>
</dbReference>
<keyword evidence="5 7" id="KW-0234">DNA repair</keyword>
<dbReference type="SUPFAM" id="SSF47781">
    <property type="entry name" value="RuvA domain 2-like"/>
    <property type="match status" value="1"/>
</dbReference>
<dbReference type="EMBL" id="JXSL01000030">
    <property type="protein sequence ID" value="KIL97187.1"/>
    <property type="molecule type" value="Genomic_DNA"/>
</dbReference>
<dbReference type="FunFam" id="3.40.1440.10:FF:000001">
    <property type="entry name" value="UvrABC system protein C"/>
    <property type="match status" value="1"/>
</dbReference>
<dbReference type="InterPro" id="IPR038476">
    <property type="entry name" value="UvrC_RNase_H_dom_sf"/>
</dbReference>
<evidence type="ECO:0000313" key="11">
    <source>
        <dbReference type="EMBL" id="KIL97187.1"/>
    </source>
</evidence>
<dbReference type="Pfam" id="PF22920">
    <property type="entry name" value="UvrC_RNaseH"/>
    <property type="match status" value="1"/>
</dbReference>
<dbReference type="GO" id="GO:0005737">
    <property type="term" value="C:cytoplasm"/>
    <property type="evidence" value="ECO:0007669"/>
    <property type="project" value="UniProtKB-SubCell"/>
</dbReference>
<dbReference type="Pfam" id="PF14520">
    <property type="entry name" value="HHH_5"/>
    <property type="match status" value="1"/>
</dbReference>
<dbReference type="InterPro" id="IPR004791">
    <property type="entry name" value="UvrC"/>
</dbReference>
<sequence length="624" mass="68767">MTEMDSSATPLAAGVGVIAQVVATLTGAPGVYRMLNGKGDVLYVGKAKSLKKRVVAYTKPERMPLRIQRMIAETASMEVVTTRTEVEALLLESNLIKSLGPRYNILLKDDKSFPHILITDDHDWPQVLKHRGARNRKGEYFGPFASAGAVNQTLAALQRAFLLRSCSDSVFASRTRPCLLFQIKRCSAPCVERIGRDAYLGLVEEARAFLSGQSRRIQHDLTARMESAAEDMEYEAAAVFRDRIRALTRIQAHQDINPAEVEEADVVALHQAGDGVCIQVFFFRSGCNYGSRAYFPIHAQGEEAPEIMAAFLGQFYADKMPPREILLSLEPAEADIVAQALSEKAGRKVTLSVPKRGDRTRLVEHAQDNARDALGRRMAESGAQRKLLDGVAELFGMETPPERIEVYDNSHIQGSDAVGAMIVAGPDGLMKSAYRKFNIRSTDLTPGDDFAMMREVLTRRFARAQKEDPDRDRGLWPDLALIDGGKGQLNAALGVLEELGIDDVLLVGIAKGPDRNAGKERFFLAGKEPISLEMRHPVLYFLQRLRDEAHRFAIGTHRARRSKGLVQSTLDALPGIGPKRKKALLHHFGSAKAVAEAGLPDLESVEGISHAMAKKIHDYFHPEG</sequence>
<accession>A0A0C2U6U9</accession>
<feature type="domain" description="UVR" evidence="8">
    <location>
        <begin position="215"/>
        <end position="250"/>
    </location>
</feature>
<dbReference type="InterPro" id="IPR003583">
    <property type="entry name" value="Hlx-hairpin-Hlx_DNA-bd_motif"/>
</dbReference>
<dbReference type="GO" id="GO:0009381">
    <property type="term" value="F:excinuclease ABC activity"/>
    <property type="evidence" value="ECO:0007669"/>
    <property type="project" value="UniProtKB-UniRule"/>
</dbReference>
<comment type="subcellular location">
    <subcellularLocation>
        <location evidence="7">Cytoplasm</location>
    </subcellularLocation>
</comment>
<dbReference type="InterPro" id="IPR036876">
    <property type="entry name" value="UVR_dom_sf"/>
</dbReference>
<feature type="domain" description="GIY-YIG" evidence="9">
    <location>
        <begin position="27"/>
        <end position="105"/>
    </location>
</feature>
<dbReference type="RefSeq" id="WP_009871123.1">
    <property type="nucleotide sequence ID" value="NZ_JXSL01000030.1"/>
</dbReference>
<evidence type="ECO:0000256" key="2">
    <source>
        <dbReference type="ARBA" id="ARBA00022763"/>
    </source>
</evidence>
<dbReference type="GO" id="GO:0006289">
    <property type="term" value="P:nucleotide-excision repair"/>
    <property type="evidence" value="ECO:0007669"/>
    <property type="project" value="UniProtKB-UniRule"/>
</dbReference>
<dbReference type="OrthoDB" id="9804933at2"/>
<name>A0A0C2U6U9_PARME</name>
<dbReference type="InterPro" id="IPR047296">
    <property type="entry name" value="GIY-YIG_UvrC_Cho"/>
</dbReference>
<dbReference type="Pfam" id="PF08459">
    <property type="entry name" value="UvrC_RNaseH_dom"/>
    <property type="match status" value="1"/>
</dbReference>
<dbReference type="NCBIfam" id="NF001824">
    <property type="entry name" value="PRK00558.1-5"/>
    <property type="match status" value="1"/>
</dbReference>
<evidence type="ECO:0000259" key="10">
    <source>
        <dbReference type="PROSITE" id="PS50165"/>
    </source>
</evidence>
<dbReference type="Pfam" id="PF02151">
    <property type="entry name" value="UVR"/>
    <property type="match status" value="1"/>
</dbReference>
<dbReference type="GO" id="GO:0003677">
    <property type="term" value="F:DNA binding"/>
    <property type="evidence" value="ECO:0007669"/>
    <property type="project" value="UniProtKB-UniRule"/>
</dbReference>
<organism evidence="11 12">
    <name type="scientific">Paramagnetospirillum magnetotacticum MS-1</name>
    <dbReference type="NCBI Taxonomy" id="272627"/>
    <lineage>
        <taxon>Bacteria</taxon>
        <taxon>Pseudomonadati</taxon>
        <taxon>Pseudomonadota</taxon>
        <taxon>Alphaproteobacteria</taxon>
        <taxon>Rhodospirillales</taxon>
        <taxon>Magnetospirillaceae</taxon>
        <taxon>Paramagnetospirillum</taxon>
    </lineage>
</organism>
<dbReference type="PROSITE" id="PS50165">
    <property type="entry name" value="UVRC"/>
    <property type="match status" value="1"/>
</dbReference>
<evidence type="ECO:0000256" key="3">
    <source>
        <dbReference type="ARBA" id="ARBA00022769"/>
    </source>
</evidence>
<dbReference type="Pfam" id="PF01541">
    <property type="entry name" value="GIY-YIG"/>
    <property type="match status" value="1"/>
</dbReference>
<dbReference type="Gene3D" id="3.30.420.340">
    <property type="entry name" value="UvrC, RNAse H endonuclease domain"/>
    <property type="match status" value="1"/>
</dbReference>
<keyword evidence="1 7" id="KW-0963">Cytoplasm</keyword>
<dbReference type="GO" id="GO:0009380">
    <property type="term" value="C:excinuclease repair complex"/>
    <property type="evidence" value="ECO:0007669"/>
    <property type="project" value="InterPro"/>
</dbReference>
<dbReference type="InterPro" id="IPR050066">
    <property type="entry name" value="UvrABC_protein_C"/>
</dbReference>
<keyword evidence="2 7" id="KW-0227">DNA damage</keyword>
<evidence type="ECO:0000259" key="8">
    <source>
        <dbReference type="PROSITE" id="PS50151"/>
    </source>
</evidence>
<comment type="similarity">
    <text evidence="7">Belongs to the UvrC family.</text>
</comment>
<proteinExistence type="inferred from homology"/>
<dbReference type="CDD" id="cd10434">
    <property type="entry name" value="GIY-YIG_UvrC_Cho"/>
    <property type="match status" value="1"/>
</dbReference>
<dbReference type="Gene3D" id="3.40.1440.10">
    <property type="entry name" value="GIY-YIG endonuclease"/>
    <property type="match status" value="1"/>
</dbReference>
<dbReference type="InterPro" id="IPR010994">
    <property type="entry name" value="RuvA_2-like"/>
</dbReference>
<dbReference type="InterPro" id="IPR000305">
    <property type="entry name" value="GIY-YIG_endonuc"/>
</dbReference>
<dbReference type="AlphaFoldDB" id="A0A0C2U6U9"/>
<dbReference type="NCBIfam" id="TIGR00194">
    <property type="entry name" value="uvrC"/>
    <property type="match status" value="1"/>
</dbReference>
<evidence type="ECO:0000259" key="9">
    <source>
        <dbReference type="PROSITE" id="PS50164"/>
    </source>
</evidence>
<comment type="subunit">
    <text evidence="7">Interacts with UvrB in an incision complex.</text>
</comment>
<dbReference type="PANTHER" id="PTHR30562:SF1">
    <property type="entry name" value="UVRABC SYSTEM PROTEIN C"/>
    <property type="match status" value="1"/>
</dbReference>
<dbReference type="HAMAP" id="MF_00203">
    <property type="entry name" value="UvrC"/>
    <property type="match status" value="1"/>
</dbReference>